<evidence type="ECO:0000313" key="2">
    <source>
        <dbReference type="EnsemblPlants" id="PGSC0003DMT400093753"/>
    </source>
</evidence>
<reference evidence="2" key="2">
    <citation type="submission" date="2015-06" db="UniProtKB">
        <authorList>
            <consortium name="EnsemblPlants"/>
        </authorList>
    </citation>
    <scope>IDENTIFICATION</scope>
    <source>
        <strain evidence="2">DM1-3 516 R44</strain>
    </source>
</reference>
<proteinExistence type="predicted"/>
<feature type="domain" description="Putative plant transposon protein" evidence="1">
    <location>
        <begin position="138"/>
        <end position="304"/>
    </location>
</feature>
<dbReference type="PANTHER" id="PTHR33180:SF31">
    <property type="entry name" value="POLYPROTEIN PROTEIN"/>
    <property type="match status" value="1"/>
</dbReference>
<dbReference type="GO" id="GO:0009579">
    <property type="term" value="C:thylakoid"/>
    <property type="evidence" value="ECO:0000318"/>
    <property type="project" value="GO_Central"/>
</dbReference>
<dbReference type="Gramene" id="PGSC0003DMT400093753">
    <property type="protein sequence ID" value="PGSC0003DMT400093753"/>
    <property type="gene ID" value="PGSC0003DMG400043324"/>
</dbReference>
<dbReference type="PANTHER" id="PTHR33180">
    <property type="entry name" value="PHOTOSYSTEM II CP43 REACTION CENTER PROTEIN"/>
    <property type="match status" value="1"/>
</dbReference>
<dbReference type="InParanoid" id="M1DSM3"/>
<reference evidence="3" key="1">
    <citation type="journal article" date="2011" name="Nature">
        <title>Genome sequence and analysis of the tuber crop potato.</title>
        <authorList>
            <consortium name="The Potato Genome Sequencing Consortium"/>
        </authorList>
    </citation>
    <scope>NUCLEOTIDE SEQUENCE [LARGE SCALE GENOMIC DNA]</scope>
    <source>
        <strain evidence="3">cv. DM1-3 516 R44</strain>
    </source>
</reference>
<evidence type="ECO:0000313" key="3">
    <source>
        <dbReference type="Proteomes" id="UP000011115"/>
    </source>
</evidence>
<dbReference type="AlphaFoldDB" id="M1DSM3"/>
<protein>
    <recommendedName>
        <fullName evidence="1">Putative plant transposon protein domain-containing protein</fullName>
    </recommendedName>
</protein>
<dbReference type="Proteomes" id="UP000011115">
    <property type="component" value="Unassembled WGS sequence"/>
</dbReference>
<dbReference type="InterPro" id="IPR046796">
    <property type="entry name" value="Transposase_32_dom"/>
</dbReference>
<dbReference type="HOGENOM" id="CLU_029307_1_2_1"/>
<evidence type="ECO:0000259" key="1">
    <source>
        <dbReference type="Pfam" id="PF20167"/>
    </source>
</evidence>
<keyword evidence="3" id="KW-1185">Reference proteome</keyword>
<name>M1DSM3_SOLTU</name>
<dbReference type="GO" id="GO:0009523">
    <property type="term" value="C:photosystem II"/>
    <property type="evidence" value="ECO:0000318"/>
    <property type="project" value="GO_Central"/>
</dbReference>
<dbReference type="EnsemblPlants" id="PGSC0003DMT400093753">
    <property type="protein sequence ID" value="PGSC0003DMT400093753"/>
    <property type="gene ID" value="PGSC0003DMG400043324"/>
</dbReference>
<dbReference type="PaxDb" id="4113-PGSC0003DMT400093753"/>
<sequence length="305" mass="34204">MAKRMTQLDILAKNVMCAGARSVNAIGVGCVNLDEAKFEALYNEEVNFLTNQGGGWQANSPVGNSSKRSAIPTWTAIGLIKLTQMARPKVEGGDMSPHKRVKGITLNEDSSASKAKATKLPTIYGKDNQISLGTLRSHKFQIFTRPCSPYICNWIRKFYTAYIAVVPQWKRKTATFKLVDYVVIRSKKVKCNSDDINAVLECMRNIVDDYQGMIKTTSLEDIKIWLAPLLSDDTPRWIEVELPIEKNDLNVAVRYWFGFMSNTIIPSQNESIICHTKASCHGFIFGRKSLNLGMIIGQEMSIRAR</sequence>
<organism evidence="2 3">
    <name type="scientific">Solanum tuberosum</name>
    <name type="common">Potato</name>
    <dbReference type="NCBI Taxonomy" id="4113"/>
    <lineage>
        <taxon>Eukaryota</taxon>
        <taxon>Viridiplantae</taxon>
        <taxon>Streptophyta</taxon>
        <taxon>Embryophyta</taxon>
        <taxon>Tracheophyta</taxon>
        <taxon>Spermatophyta</taxon>
        <taxon>Magnoliopsida</taxon>
        <taxon>eudicotyledons</taxon>
        <taxon>Gunneridae</taxon>
        <taxon>Pentapetalae</taxon>
        <taxon>asterids</taxon>
        <taxon>lamiids</taxon>
        <taxon>Solanales</taxon>
        <taxon>Solanaceae</taxon>
        <taxon>Solanoideae</taxon>
        <taxon>Solaneae</taxon>
        <taxon>Solanum</taxon>
    </lineage>
</organism>
<accession>M1DSM3</accession>
<dbReference type="Pfam" id="PF20167">
    <property type="entry name" value="Transposase_32"/>
    <property type="match status" value="1"/>
</dbReference>